<dbReference type="InterPro" id="IPR020084">
    <property type="entry name" value="NUDIX_hydrolase_CS"/>
</dbReference>
<dbReference type="Pfam" id="PF00293">
    <property type="entry name" value="NUDIX"/>
    <property type="match status" value="1"/>
</dbReference>
<evidence type="ECO:0000313" key="3">
    <source>
        <dbReference type="EMBL" id="NYE71843.1"/>
    </source>
</evidence>
<dbReference type="RefSeq" id="WP_179752269.1">
    <property type="nucleotide sequence ID" value="NZ_JACCBU010000001.1"/>
</dbReference>
<dbReference type="PROSITE" id="PS00893">
    <property type="entry name" value="NUDIX_BOX"/>
    <property type="match status" value="1"/>
</dbReference>
<evidence type="ECO:0000313" key="4">
    <source>
        <dbReference type="Proteomes" id="UP000569914"/>
    </source>
</evidence>
<dbReference type="PROSITE" id="PS51462">
    <property type="entry name" value="NUDIX"/>
    <property type="match status" value="1"/>
</dbReference>
<dbReference type="GO" id="GO:0016787">
    <property type="term" value="F:hydrolase activity"/>
    <property type="evidence" value="ECO:0007669"/>
    <property type="project" value="UniProtKB-KW"/>
</dbReference>
<feature type="domain" description="Nudix hydrolase" evidence="2">
    <location>
        <begin position="5"/>
        <end position="139"/>
    </location>
</feature>
<comment type="caution">
    <text evidence="3">The sequence shown here is derived from an EMBL/GenBank/DDBJ whole genome shotgun (WGS) entry which is preliminary data.</text>
</comment>
<proteinExistence type="predicted"/>
<dbReference type="InterPro" id="IPR015797">
    <property type="entry name" value="NUDIX_hydrolase-like_dom_sf"/>
</dbReference>
<dbReference type="SUPFAM" id="SSF55811">
    <property type="entry name" value="Nudix"/>
    <property type="match status" value="1"/>
</dbReference>
<dbReference type="EMBL" id="JACCBU010000001">
    <property type="protein sequence ID" value="NYE71843.1"/>
    <property type="molecule type" value="Genomic_DNA"/>
</dbReference>
<evidence type="ECO:0000256" key="1">
    <source>
        <dbReference type="ARBA" id="ARBA00022801"/>
    </source>
</evidence>
<dbReference type="Proteomes" id="UP000569914">
    <property type="component" value="Unassembled WGS sequence"/>
</dbReference>
<dbReference type="Gene3D" id="3.90.79.10">
    <property type="entry name" value="Nucleoside Triphosphate Pyrophosphohydrolase"/>
    <property type="match status" value="1"/>
</dbReference>
<evidence type="ECO:0000259" key="2">
    <source>
        <dbReference type="PROSITE" id="PS51462"/>
    </source>
</evidence>
<keyword evidence="4" id="KW-1185">Reference proteome</keyword>
<reference evidence="3 4" key="1">
    <citation type="submission" date="2020-07" db="EMBL/GenBank/DDBJ databases">
        <title>Sequencing the genomes of 1000 actinobacteria strains.</title>
        <authorList>
            <person name="Klenk H.-P."/>
        </authorList>
    </citation>
    <scope>NUCLEOTIDE SEQUENCE [LARGE SCALE GENOMIC DNA]</scope>
    <source>
        <strain evidence="3 4">DSM 22083</strain>
    </source>
</reference>
<dbReference type="CDD" id="cd04663">
    <property type="entry name" value="NUDIX_Hydrolase"/>
    <property type="match status" value="1"/>
</dbReference>
<dbReference type="InterPro" id="IPR000086">
    <property type="entry name" value="NUDIX_hydrolase_dom"/>
</dbReference>
<protein>
    <submittedName>
        <fullName evidence="3">8-oxo-dGTP pyrophosphatase MutT (NUDIX family)</fullName>
    </submittedName>
</protein>
<sequence>MLSEEARPKVSAFVTRSDGRLLVFAHPESREAGIQVPAGGIEPGEDPAAAAVRETEEETGFTGFVVERLVDRQLLQERRRGRLERHDRWFFHLIAPASLPDRWRHGEGSDPGADDWIPFDFFWIDPDAEPLPLTPDHAAVFRRLREAT</sequence>
<name>A0A7Y9I896_9ACTN</name>
<dbReference type="AlphaFoldDB" id="A0A7Y9I896"/>
<keyword evidence="1" id="KW-0378">Hydrolase</keyword>
<organism evidence="3 4">
    <name type="scientific">Microlunatus parietis</name>
    <dbReference type="NCBI Taxonomy" id="682979"/>
    <lineage>
        <taxon>Bacteria</taxon>
        <taxon>Bacillati</taxon>
        <taxon>Actinomycetota</taxon>
        <taxon>Actinomycetes</taxon>
        <taxon>Propionibacteriales</taxon>
        <taxon>Propionibacteriaceae</taxon>
        <taxon>Microlunatus</taxon>
    </lineage>
</organism>
<accession>A0A7Y9I896</accession>
<gene>
    <name evidence="3" type="ORF">BKA15_003172</name>
</gene>